<organism evidence="1 2">
    <name type="scientific">Cutibacterium modestum</name>
    <dbReference type="NCBI Taxonomy" id="2559073"/>
    <lineage>
        <taxon>Bacteria</taxon>
        <taxon>Bacillati</taxon>
        <taxon>Actinomycetota</taxon>
        <taxon>Actinomycetes</taxon>
        <taxon>Propionibacteriales</taxon>
        <taxon>Propionibacteriaceae</taxon>
        <taxon>Cutibacterium</taxon>
    </lineage>
</organism>
<sequence length="66" mass="7021">MLLNDRHELIATTPGKFANGRVGRQPHAMVLPLDLSGQIGVLLLSHAPKPKAKRSAALARATNKAT</sequence>
<dbReference type="Proteomes" id="UP000825072">
    <property type="component" value="Chromosome 1"/>
</dbReference>
<gene>
    <name evidence="1" type="ORF">KB1_21270</name>
</gene>
<name>A0AAD1NVN9_9ACTN</name>
<protein>
    <submittedName>
        <fullName evidence="1">Uncharacterized protein</fullName>
    </submittedName>
</protein>
<accession>A0AAD1NVN9</accession>
<dbReference type="AlphaFoldDB" id="A0AAD1NVN9"/>
<evidence type="ECO:0000313" key="2">
    <source>
        <dbReference type="Proteomes" id="UP000825072"/>
    </source>
</evidence>
<dbReference type="EMBL" id="AP024747">
    <property type="protein sequence ID" value="BCY26137.1"/>
    <property type="molecule type" value="Genomic_DNA"/>
</dbReference>
<reference evidence="1" key="1">
    <citation type="submission" date="2021-06" db="EMBL/GenBank/DDBJ databases">
        <title>Genome sequence of Cutibacterium modestum strain KB17-24694.</title>
        <authorList>
            <person name="Dekio I."/>
            <person name="Asahina A."/>
            <person name="Nishida M."/>
        </authorList>
    </citation>
    <scope>NUCLEOTIDE SEQUENCE</scope>
    <source>
        <strain evidence="1">KB17-24694</strain>
    </source>
</reference>
<proteinExistence type="predicted"/>
<evidence type="ECO:0000313" key="1">
    <source>
        <dbReference type="EMBL" id="BCY26137.1"/>
    </source>
</evidence>